<protein>
    <submittedName>
        <fullName evidence="2">Glycosyltransferase family 4 protein</fullName>
    </submittedName>
</protein>
<keyword evidence="3" id="KW-1185">Reference proteome</keyword>
<gene>
    <name evidence="2" type="ORF">F4V44_24470</name>
</gene>
<evidence type="ECO:0000313" key="3">
    <source>
        <dbReference type="Proteomes" id="UP000326671"/>
    </source>
</evidence>
<dbReference type="AlphaFoldDB" id="A0A5J5H1S8"/>
<organism evidence="2 3">
    <name type="scientific">Niallia endozanthoxylica</name>
    <dbReference type="NCBI Taxonomy" id="2036016"/>
    <lineage>
        <taxon>Bacteria</taxon>
        <taxon>Bacillati</taxon>
        <taxon>Bacillota</taxon>
        <taxon>Bacilli</taxon>
        <taxon>Bacillales</taxon>
        <taxon>Bacillaceae</taxon>
        <taxon>Niallia</taxon>
    </lineage>
</organism>
<evidence type="ECO:0000313" key="2">
    <source>
        <dbReference type="EMBL" id="KAA9013823.1"/>
    </source>
</evidence>
<dbReference type="EMBL" id="VYKL01000048">
    <property type="protein sequence ID" value="KAA9013823.1"/>
    <property type="molecule type" value="Genomic_DNA"/>
</dbReference>
<dbReference type="OrthoDB" id="9811902at2"/>
<evidence type="ECO:0000259" key="1">
    <source>
        <dbReference type="Pfam" id="PF00534"/>
    </source>
</evidence>
<dbReference type="InterPro" id="IPR001296">
    <property type="entry name" value="Glyco_trans_1"/>
</dbReference>
<keyword evidence="2" id="KW-0808">Transferase</keyword>
<comment type="caution">
    <text evidence="2">The sequence shown here is derived from an EMBL/GenBank/DDBJ whole genome shotgun (WGS) entry which is preliminary data.</text>
</comment>
<dbReference type="GO" id="GO:0016757">
    <property type="term" value="F:glycosyltransferase activity"/>
    <property type="evidence" value="ECO:0007669"/>
    <property type="project" value="InterPro"/>
</dbReference>
<feature type="domain" description="Glycosyl transferase family 1" evidence="1">
    <location>
        <begin position="225"/>
        <end position="381"/>
    </location>
</feature>
<dbReference type="PANTHER" id="PTHR12526">
    <property type="entry name" value="GLYCOSYLTRANSFERASE"/>
    <property type="match status" value="1"/>
</dbReference>
<dbReference type="RefSeq" id="WP_150442627.1">
    <property type="nucleotide sequence ID" value="NZ_VYKL01000048.1"/>
</dbReference>
<accession>A0A5J5H1S8</accession>
<dbReference type="SUPFAM" id="SSF53756">
    <property type="entry name" value="UDP-Glycosyltransferase/glycogen phosphorylase"/>
    <property type="match status" value="1"/>
</dbReference>
<name>A0A5J5H1S8_9BACI</name>
<dbReference type="Pfam" id="PF00534">
    <property type="entry name" value="Glycos_transf_1"/>
    <property type="match status" value="1"/>
</dbReference>
<dbReference type="Proteomes" id="UP000326671">
    <property type="component" value="Unassembled WGS sequence"/>
</dbReference>
<reference evidence="2 3" key="1">
    <citation type="submission" date="2019-09" db="EMBL/GenBank/DDBJ databases">
        <title>Whole genome sequences of isolates from the Mars Exploration Rovers.</title>
        <authorList>
            <person name="Seuylemezian A."/>
            <person name="Vaishampayan P."/>
        </authorList>
    </citation>
    <scope>NUCLEOTIDE SEQUENCE [LARGE SCALE GENOMIC DNA]</scope>
    <source>
        <strain evidence="2 3">MER_TA_151</strain>
    </source>
</reference>
<sequence>MKVWIVSDGEPLPVDGENTRLRRMGNLANYLSDKGHTVTWFAKTFDHHKKKQRADKDVKISVRPNYTLNLSYVEGYKKNVSIGRLLSRYKTAERINSKFFETEKPDIIIATMAHVDLTNYACEYGLKYDVPVVVDVRDLWPAFIGDMVKPIMRKILIPYIKYHELKLSKMMKKAYAIIGLSDYFLEYGLKYAKRARKTEDTVIPIGYPNYDYTNFRGRINGYWNGLNDNDFIIACTGTFSQQFDYSSVIEASRLLEGQDDIKFVLCGTGVQFDSIKNRVGANVIMPGWVEKEQISSLLINSKVGLIPYIDGINYRGNTPNKFGEYLSANLPILVSVTGSMEKLLKENKCGYFYSNGKDLAEKILDYRNNSQKQRADSKNSRTLYERMFNGDKVTVELADYLLKTAKTYKK</sequence>
<dbReference type="Gene3D" id="3.40.50.2000">
    <property type="entry name" value="Glycogen Phosphorylase B"/>
    <property type="match status" value="2"/>
</dbReference>
<proteinExistence type="predicted"/>